<dbReference type="InterPro" id="IPR027417">
    <property type="entry name" value="P-loop_NTPase"/>
</dbReference>
<dbReference type="NCBIfam" id="TIGR00176">
    <property type="entry name" value="mobB"/>
    <property type="match status" value="1"/>
</dbReference>
<dbReference type="AlphaFoldDB" id="A0A7C9PG66"/>
<dbReference type="PANTHER" id="PTHR40072">
    <property type="entry name" value="MOLYBDOPTERIN-GUANINE DINUCLEOTIDE BIOSYNTHESIS ADAPTER PROTEIN-RELATED"/>
    <property type="match status" value="1"/>
</dbReference>
<dbReference type="PANTHER" id="PTHR40072:SF1">
    <property type="entry name" value="MOLYBDOPTERIN-GUANINE DINUCLEOTIDE BIOSYNTHESIS ADAPTER PROTEIN"/>
    <property type="match status" value="1"/>
</dbReference>
<dbReference type="Proteomes" id="UP000484255">
    <property type="component" value="Unassembled WGS sequence"/>
</dbReference>
<dbReference type="EMBL" id="JAAGOH010000004">
    <property type="protein sequence ID" value="NDY90610.1"/>
    <property type="molecule type" value="Genomic_DNA"/>
</dbReference>
<evidence type="ECO:0000313" key="3">
    <source>
        <dbReference type="Proteomes" id="UP000484255"/>
    </source>
</evidence>
<comment type="caution">
    <text evidence="2">The sequence shown here is derived from an EMBL/GenBank/DDBJ whole genome shotgun (WGS) entry which is preliminary data.</text>
</comment>
<dbReference type="SUPFAM" id="SSF52540">
    <property type="entry name" value="P-loop containing nucleoside triphosphate hydrolases"/>
    <property type="match status" value="1"/>
</dbReference>
<name>A0A7C9PG66_9BURK</name>
<dbReference type="InterPro" id="IPR052539">
    <property type="entry name" value="MGD_biosynthesis_adapter"/>
</dbReference>
<protein>
    <submittedName>
        <fullName evidence="2">Molybdopterin-guanine dinucleotide biosynthesis protein B</fullName>
    </submittedName>
</protein>
<organism evidence="2 3">
    <name type="scientific">Ideonella livida</name>
    <dbReference type="NCBI Taxonomy" id="2707176"/>
    <lineage>
        <taxon>Bacteria</taxon>
        <taxon>Pseudomonadati</taxon>
        <taxon>Pseudomonadota</taxon>
        <taxon>Betaproteobacteria</taxon>
        <taxon>Burkholderiales</taxon>
        <taxon>Sphaerotilaceae</taxon>
        <taxon>Ideonella</taxon>
    </lineage>
</organism>
<proteinExistence type="predicted"/>
<dbReference type="RefSeq" id="WP_163456463.1">
    <property type="nucleotide sequence ID" value="NZ_JAAGOH010000004.1"/>
</dbReference>
<dbReference type="CDD" id="cd03116">
    <property type="entry name" value="MobB"/>
    <property type="match status" value="1"/>
</dbReference>
<reference evidence="2 3" key="1">
    <citation type="submission" date="2020-02" db="EMBL/GenBank/DDBJ databases">
        <title>Ideonella bacterium strain TBM-1.</title>
        <authorList>
            <person name="Chen W.-M."/>
        </authorList>
    </citation>
    <scope>NUCLEOTIDE SEQUENCE [LARGE SCALE GENOMIC DNA]</scope>
    <source>
        <strain evidence="2 3">TBM-1</strain>
    </source>
</reference>
<dbReference type="GO" id="GO:0005525">
    <property type="term" value="F:GTP binding"/>
    <property type="evidence" value="ECO:0007669"/>
    <property type="project" value="InterPro"/>
</dbReference>
<evidence type="ECO:0000313" key="2">
    <source>
        <dbReference type="EMBL" id="NDY90610.1"/>
    </source>
</evidence>
<evidence type="ECO:0000259" key="1">
    <source>
        <dbReference type="Pfam" id="PF03205"/>
    </source>
</evidence>
<dbReference type="Pfam" id="PF03205">
    <property type="entry name" value="MobB"/>
    <property type="match status" value="1"/>
</dbReference>
<gene>
    <name evidence="2" type="primary">mobB</name>
    <name evidence="2" type="ORF">G3A44_05280</name>
</gene>
<keyword evidence="3" id="KW-1185">Reference proteome</keyword>
<dbReference type="InterPro" id="IPR004435">
    <property type="entry name" value="MobB_dom"/>
</dbReference>
<dbReference type="Gene3D" id="3.40.50.300">
    <property type="entry name" value="P-loop containing nucleotide triphosphate hydrolases"/>
    <property type="match status" value="1"/>
</dbReference>
<feature type="domain" description="Molybdopterin-guanine dinucleotide biosynthesis protein B (MobB)" evidence="1">
    <location>
        <begin position="3"/>
        <end position="135"/>
    </location>
</feature>
<accession>A0A7C9PG66</accession>
<sequence>MHVVGFCGASGAGKTTLIEGVIAALRAAGQRVSVIKHTHKDFEIDQPGKDSHRHREAGAFEVLLANPQRMALVRTLESPVEVDPHGLLAELAPCDWALVEGFRHADLLKIEVWRSVVDRPAAYPDDPFIVAVATDDPARLPVPTQRPVFSLDDAAGVAAYLLQQAARHRYQPELHRCARA</sequence>
<dbReference type="GO" id="GO:0006777">
    <property type="term" value="P:Mo-molybdopterin cofactor biosynthetic process"/>
    <property type="evidence" value="ECO:0007669"/>
    <property type="project" value="InterPro"/>
</dbReference>